<dbReference type="eggNOG" id="KOG4626">
    <property type="taxonomic scope" value="Eukaryota"/>
</dbReference>
<feature type="compositionally biased region" description="Low complexity" evidence="1">
    <location>
        <begin position="851"/>
        <end position="861"/>
    </location>
</feature>
<dbReference type="InterPro" id="IPR011990">
    <property type="entry name" value="TPR-like_helical_dom_sf"/>
</dbReference>
<dbReference type="EMBL" id="AACS02000009">
    <property type="protein sequence ID" value="EAU89466.2"/>
    <property type="molecule type" value="Genomic_DNA"/>
</dbReference>
<dbReference type="AlphaFoldDB" id="A8NC05"/>
<dbReference type="InParanoid" id="A8NC05"/>
<name>A8NC05_COPC7</name>
<sequence>MQTYDQRSPSITRQDSTAEMHPEEPRFSAAQKGKHREFSLATCHLNRAPTSSARSTLFLDDPPVDHTKEGRLERGGPGPEVRTMSPPARDAHHDIVHPMAYNRNEQPADRSVYGPPRRSLSHVSALEDEPMSKKLRLTTPAFGPIGRPTPPHWSVDIYERQLFPKALGYPLAIPAGLRVGDVCFISGSGKIQRCFNITAPTELPHYFSVLHPPLSALDTCKYQDFPPKSYVASHSLKQVRDDQALGGLAFQCDANSEAAVLVFPQGAVSTELMDLSRFQEYISQNAGNWGIYQRNLEREIGEKVEIRLVTSTLTAPFWANAVVVAEGAGSILKFAETKTIDGRSAYVWDTRGFAKAAVSASDAWNPASRNDCTIVKMFTISPRKETISTAAPADGAGPMESGFRRGHPSDMINRRLLTMDGNARVVVSHDRDWCAIMKQSDKVSLEEPELLERVFKHHELHTEGDTVFLRYKHVREKRRTPEDLKKQIDELRESLDKISKEDGAQRAEVLHAITTNILSYLRLGGSKNPQHAEILLSVALVNAKEEVSILEARNEVTVEALHQLGSTVWTAFEMTGELKYLDQAIQSYRKSLNLDPVHRDSMSDLAISLWARFNRYKQQKDLDELIELYKALVFSRTVNDPSEVKWLNSLGMGLWERFRRLKDPQDMDQAVAHLQRASRSYPIPCDPFTLSNLGNALLARSRHRRDLNDLNEALIHYRKVLQSASPLHPGRSAFLSNLADALLERYERTSSITDLNEAVRAYEQTLELPPPHHRDKVTCILMYANALQDRFRKTYDADDLNLAIKKYREAKLRSSPAHPSYARLMENLLLAEQELRRMNAITGSTSPPPRSSHSSPTSPRSQRATVPPNREWIVHHHPAPAPPQAPPTPNGSSQKFRIVRPPMKKPYSKKTSSTSESEEDNAPEERPPSPPLSPRHGLPPRARRHHTLAHIP</sequence>
<feature type="compositionally biased region" description="Polar residues" evidence="1">
    <location>
        <begin position="1"/>
        <end position="15"/>
    </location>
</feature>
<evidence type="ECO:0000313" key="2">
    <source>
        <dbReference type="EMBL" id="EAU89466.2"/>
    </source>
</evidence>
<dbReference type="Proteomes" id="UP000001861">
    <property type="component" value="Unassembled WGS sequence"/>
</dbReference>
<keyword evidence="3" id="KW-1185">Reference proteome</keyword>
<dbReference type="OMA" id="KSAWNDI"/>
<proteinExistence type="predicted"/>
<feature type="compositionally biased region" description="Pro residues" evidence="1">
    <location>
        <begin position="879"/>
        <end position="889"/>
    </location>
</feature>
<dbReference type="GeneID" id="6008789"/>
<gene>
    <name evidence="2" type="ORF">CC1G_07692</name>
</gene>
<feature type="compositionally biased region" description="Basic and acidic residues" evidence="1">
    <location>
        <begin position="63"/>
        <end position="74"/>
    </location>
</feature>
<evidence type="ECO:0008006" key="4">
    <source>
        <dbReference type="Google" id="ProtNLM"/>
    </source>
</evidence>
<protein>
    <recommendedName>
        <fullName evidence="4">TPR-like protein</fullName>
    </recommendedName>
</protein>
<organism evidence="2 3">
    <name type="scientific">Coprinopsis cinerea (strain Okayama-7 / 130 / ATCC MYA-4618 / FGSC 9003)</name>
    <name type="common">Inky cap fungus</name>
    <name type="synonym">Hormographiella aspergillata</name>
    <dbReference type="NCBI Taxonomy" id="240176"/>
    <lineage>
        <taxon>Eukaryota</taxon>
        <taxon>Fungi</taxon>
        <taxon>Dikarya</taxon>
        <taxon>Basidiomycota</taxon>
        <taxon>Agaricomycotina</taxon>
        <taxon>Agaricomycetes</taxon>
        <taxon>Agaricomycetidae</taxon>
        <taxon>Agaricales</taxon>
        <taxon>Agaricineae</taxon>
        <taxon>Psathyrellaceae</taxon>
        <taxon>Coprinopsis</taxon>
    </lineage>
</organism>
<comment type="caution">
    <text evidence="2">The sequence shown here is derived from an EMBL/GenBank/DDBJ whole genome shotgun (WGS) entry which is preliminary data.</text>
</comment>
<dbReference type="SUPFAM" id="SSF81901">
    <property type="entry name" value="HCP-like"/>
    <property type="match status" value="1"/>
</dbReference>
<dbReference type="HOGENOM" id="CLU_309491_0_0_1"/>
<dbReference type="Gene3D" id="1.25.40.10">
    <property type="entry name" value="Tetratricopeptide repeat domain"/>
    <property type="match status" value="2"/>
</dbReference>
<evidence type="ECO:0000256" key="1">
    <source>
        <dbReference type="SAM" id="MobiDB-lite"/>
    </source>
</evidence>
<evidence type="ECO:0000313" key="3">
    <source>
        <dbReference type="Proteomes" id="UP000001861"/>
    </source>
</evidence>
<dbReference type="OrthoDB" id="3030604at2759"/>
<reference evidence="2 3" key="1">
    <citation type="journal article" date="2010" name="Proc. Natl. Acad. Sci. U.S.A.">
        <title>Insights into evolution of multicellular fungi from the assembled chromosomes of the mushroom Coprinopsis cinerea (Coprinus cinereus).</title>
        <authorList>
            <person name="Stajich J.E."/>
            <person name="Wilke S.K."/>
            <person name="Ahren D."/>
            <person name="Au C.H."/>
            <person name="Birren B.W."/>
            <person name="Borodovsky M."/>
            <person name="Burns C."/>
            <person name="Canback B."/>
            <person name="Casselton L.A."/>
            <person name="Cheng C.K."/>
            <person name="Deng J."/>
            <person name="Dietrich F.S."/>
            <person name="Fargo D.C."/>
            <person name="Farman M.L."/>
            <person name="Gathman A.C."/>
            <person name="Goldberg J."/>
            <person name="Guigo R."/>
            <person name="Hoegger P.J."/>
            <person name="Hooker J.B."/>
            <person name="Huggins A."/>
            <person name="James T.Y."/>
            <person name="Kamada T."/>
            <person name="Kilaru S."/>
            <person name="Kodira C."/>
            <person name="Kues U."/>
            <person name="Kupfer D."/>
            <person name="Kwan H.S."/>
            <person name="Lomsadze A."/>
            <person name="Li W."/>
            <person name="Lilly W.W."/>
            <person name="Ma L.J."/>
            <person name="Mackey A.J."/>
            <person name="Manning G."/>
            <person name="Martin F."/>
            <person name="Muraguchi H."/>
            <person name="Natvig D.O."/>
            <person name="Palmerini H."/>
            <person name="Ramesh M.A."/>
            <person name="Rehmeyer C.J."/>
            <person name="Roe B.A."/>
            <person name="Shenoy N."/>
            <person name="Stanke M."/>
            <person name="Ter-Hovhannisyan V."/>
            <person name="Tunlid A."/>
            <person name="Velagapudi R."/>
            <person name="Vision T.J."/>
            <person name="Zeng Q."/>
            <person name="Zolan M.E."/>
            <person name="Pukkila P.J."/>
        </authorList>
    </citation>
    <scope>NUCLEOTIDE SEQUENCE [LARGE SCALE GENOMIC DNA]</scope>
    <source>
        <strain evidence="3">Okayama-7 / 130 / ATCC MYA-4618 / FGSC 9003</strain>
    </source>
</reference>
<dbReference type="VEuPathDB" id="FungiDB:CC1G_07692"/>
<feature type="compositionally biased region" description="Basic and acidic residues" evidence="1">
    <location>
        <begin position="16"/>
        <end position="26"/>
    </location>
</feature>
<feature type="region of interest" description="Disordered" evidence="1">
    <location>
        <begin position="1"/>
        <end position="87"/>
    </location>
</feature>
<accession>A8NC05</accession>
<feature type="region of interest" description="Disordered" evidence="1">
    <location>
        <begin position="841"/>
        <end position="952"/>
    </location>
</feature>
<dbReference type="KEGG" id="cci:CC1G_07692"/>
<dbReference type="RefSeq" id="XP_001832305.2">
    <property type="nucleotide sequence ID" value="XM_001832253.2"/>
</dbReference>
<feature type="compositionally biased region" description="Basic residues" evidence="1">
    <location>
        <begin position="941"/>
        <end position="952"/>
    </location>
</feature>